<evidence type="ECO:0008006" key="3">
    <source>
        <dbReference type="Google" id="ProtNLM"/>
    </source>
</evidence>
<accession>B4FF00</accession>
<keyword evidence="1" id="KW-0732">Signal</keyword>
<dbReference type="AlphaFoldDB" id="B4FF00"/>
<dbReference type="EMBL" id="BT035688">
    <property type="protein sequence ID" value="ACF80693.2"/>
    <property type="molecule type" value="mRNA"/>
</dbReference>
<feature type="signal peptide" evidence="1">
    <location>
        <begin position="1"/>
        <end position="29"/>
    </location>
</feature>
<dbReference type="HOGENOM" id="CLU_2187729_0_0_1"/>
<feature type="chain" id="PRO_5009948072" description="Secreted protein" evidence="1">
    <location>
        <begin position="30"/>
        <end position="109"/>
    </location>
</feature>
<reference evidence="2" key="1">
    <citation type="journal article" date="2009" name="PLoS Genet.">
        <title>Sequencing, mapping, and analysis of 27,455 maize full-length cDNAs.</title>
        <authorList>
            <person name="Soderlund C."/>
            <person name="Descour A."/>
            <person name="Kudrna D."/>
            <person name="Bomhoff M."/>
            <person name="Boyd L."/>
            <person name="Currie J."/>
            <person name="Angelova A."/>
            <person name="Collura K."/>
            <person name="Wissotski M."/>
            <person name="Ashley E."/>
            <person name="Morrow D."/>
            <person name="Fernandes J."/>
            <person name="Walbot V."/>
            <person name="Yu Y."/>
        </authorList>
    </citation>
    <scope>NUCLEOTIDE SEQUENCE</scope>
    <source>
        <strain evidence="2">B73</strain>
    </source>
</reference>
<evidence type="ECO:0000256" key="1">
    <source>
        <dbReference type="SAM" id="SignalP"/>
    </source>
</evidence>
<evidence type="ECO:0000313" key="2">
    <source>
        <dbReference type="EMBL" id="ACF80693.2"/>
    </source>
</evidence>
<organism evidence="2">
    <name type="scientific">Zea mays</name>
    <name type="common">Maize</name>
    <dbReference type="NCBI Taxonomy" id="4577"/>
    <lineage>
        <taxon>Eukaryota</taxon>
        <taxon>Viridiplantae</taxon>
        <taxon>Streptophyta</taxon>
        <taxon>Embryophyta</taxon>
        <taxon>Tracheophyta</taxon>
        <taxon>Spermatophyta</taxon>
        <taxon>Magnoliopsida</taxon>
        <taxon>Liliopsida</taxon>
        <taxon>Poales</taxon>
        <taxon>Poaceae</taxon>
        <taxon>PACMAD clade</taxon>
        <taxon>Panicoideae</taxon>
        <taxon>Andropogonodae</taxon>
        <taxon>Andropogoneae</taxon>
        <taxon>Tripsacinae</taxon>
        <taxon>Zea</taxon>
    </lineage>
</organism>
<sequence>MLVLGHLQQFTWCQLAVVIVCCSWPSSPSQHPRGRSLADRPLRSLLNAAPSGKALQVRASLPSIAGCHPHLTTSLQCRCFPRPVLARPCPNRAAVSQPLALAPCTCLSR</sequence>
<name>B4FF00_MAIZE</name>
<protein>
    <recommendedName>
        <fullName evidence="3">Secreted protein</fullName>
    </recommendedName>
</protein>
<proteinExistence type="evidence at transcript level"/>